<reference evidence="2" key="1">
    <citation type="submission" date="2013-02" db="EMBL/GenBank/DDBJ databases">
        <authorList>
            <person name="Hughes D."/>
        </authorList>
    </citation>
    <scope>NUCLEOTIDE SEQUENCE</scope>
    <source>
        <strain>Durham</strain>
        <strain evidence="2">NC isolate 2 -- Noor lab</strain>
    </source>
</reference>
<organism evidence="1 2">
    <name type="scientific">Megaselia scalaris</name>
    <name type="common">Humpbacked fly</name>
    <name type="synonym">Phora scalaris</name>
    <dbReference type="NCBI Taxonomy" id="36166"/>
    <lineage>
        <taxon>Eukaryota</taxon>
        <taxon>Metazoa</taxon>
        <taxon>Ecdysozoa</taxon>
        <taxon>Arthropoda</taxon>
        <taxon>Hexapoda</taxon>
        <taxon>Insecta</taxon>
        <taxon>Pterygota</taxon>
        <taxon>Neoptera</taxon>
        <taxon>Endopterygota</taxon>
        <taxon>Diptera</taxon>
        <taxon>Brachycera</taxon>
        <taxon>Muscomorpha</taxon>
        <taxon>Platypezoidea</taxon>
        <taxon>Phoridae</taxon>
        <taxon>Megaseliini</taxon>
        <taxon>Megaselia</taxon>
    </lineage>
</organism>
<accession>T1GH98</accession>
<dbReference type="EnsemblMetazoa" id="MESCA002788-RA">
    <property type="protein sequence ID" value="MESCA002788-PA"/>
    <property type="gene ID" value="MESCA002788"/>
</dbReference>
<keyword evidence="2" id="KW-1185">Reference proteome</keyword>
<sequence>MFFPGISFRRALKSTVKKVHYDWISLKIDKLNKYHKQFLDYRFIEGKLFRHIYDKKQLEESWKMCISKDNRSRVLKECRITKTIEHLLKYYYCPRNV</sequence>
<name>T1GH98_MEGSC</name>
<dbReference type="Proteomes" id="UP000015102">
    <property type="component" value="Unassembled WGS sequence"/>
</dbReference>
<dbReference type="AlphaFoldDB" id="T1GH98"/>
<evidence type="ECO:0000313" key="2">
    <source>
        <dbReference type="Proteomes" id="UP000015102"/>
    </source>
</evidence>
<protein>
    <submittedName>
        <fullName evidence="1">Uncharacterized protein</fullName>
    </submittedName>
</protein>
<dbReference type="HOGENOM" id="CLU_2349050_0_0_1"/>
<dbReference type="EMBL" id="CAQQ02391409">
    <property type="status" value="NOT_ANNOTATED_CDS"/>
    <property type="molecule type" value="Genomic_DNA"/>
</dbReference>
<evidence type="ECO:0000313" key="1">
    <source>
        <dbReference type="EnsemblMetazoa" id="MESCA002788-PA"/>
    </source>
</evidence>
<reference evidence="1" key="2">
    <citation type="submission" date="2015-06" db="UniProtKB">
        <authorList>
            <consortium name="EnsemblMetazoa"/>
        </authorList>
    </citation>
    <scope>IDENTIFICATION</scope>
</reference>
<proteinExistence type="predicted"/>